<dbReference type="Gene3D" id="3.30.70.2540">
    <property type="entry name" value="CRISPR-associated endoribonuclease Cas6/Csy4"/>
    <property type="match status" value="1"/>
</dbReference>
<dbReference type="OrthoDB" id="259831at2"/>
<keyword evidence="2" id="KW-1185">Reference proteome</keyword>
<dbReference type="Pfam" id="PF09618">
    <property type="entry name" value="Cas_Csy4"/>
    <property type="match status" value="1"/>
</dbReference>
<name>A0A8D5A524_9FIRM</name>
<dbReference type="InterPro" id="IPR013396">
    <property type="entry name" value="CRISPR-assoc_prot_Csy4"/>
</dbReference>
<dbReference type="AlphaFoldDB" id="A0A8D5A524"/>
<dbReference type="GO" id="GO:0043571">
    <property type="term" value="P:maintenance of CRISPR repeat elements"/>
    <property type="evidence" value="ECO:0007669"/>
    <property type="project" value="InterPro"/>
</dbReference>
<dbReference type="KEGG" id="dho:Dia5BBH33_02310"/>
<dbReference type="RefSeq" id="WP_022381644.1">
    <property type="nucleotide sequence ID" value="NZ_AP019697.1"/>
</dbReference>
<dbReference type="EMBL" id="AP019697">
    <property type="protein sequence ID" value="BBK24296.1"/>
    <property type="molecule type" value="Genomic_DNA"/>
</dbReference>
<dbReference type="GeneID" id="92715450"/>
<accession>A0A8D5A524</accession>
<dbReference type="GO" id="GO:0004519">
    <property type="term" value="F:endonuclease activity"/>
    <property type="evidence" value="ECO:0007669"/>
    <property type="project" value="InterPro"/>
</dbReference>
<dbReference type="NCBIfam" id="TIGR02563">
    <property type="entry name" value="cas_Csy4"/>
    <property type="match status" value="1"/>
</dbReference>
<dbReference type="CDD" id="cd09739">
    <property type="entry name" value="Cas6_I-F"/>
    <property type="match status" value="1"/>
</dbReference>
<evidence type="ECO:0000313" key="1">
    <source>
        <dbReference type="EMBL" id="BBK24296.1"/>
    </source>
</evidence>
<reference evidence="2" key="1">
    <citation type="submission" date="2019-05" db="EMBL/GenBank/DDBJ databases">
        <title>Complete genome sequencing of Dialister sp. strain 5BBH33.</title>
        <authorList>
            <person name="Sakamoto M."/>
            <person name="Murakami T."/>
            <person name="Mori H."/>
        </authorList>
    </citation>
    <scope>NUCLEOTIDE SEQUENCE [LARGE SCALE GENOMIC DNA]</scope>
    <source>
        <strain evidence="2">5BBH33</strain>
    </source>
</reference>
<organism evidence="1 2">
    <name type="scientific">Dialister hominis</name>
    <dbReference type="NCBI Taxonomy" id="2582419"/>
    <lineage>
        <taxon>Bacteria</taxon>
        <taxon>Bacillati</taxon>
        <taxon>Bacillota</taxon>
        <taxon>Negativicutes</taxon>
        <taxon>Veillonellales</taxon>
        <taxon>Veillonellaceae</taxon>
        <taxon>Dialister</taxon>
    </lineage>
</organism>
<protein>
    <submittedName>
        <fullName evidence="1">Uncharacterized protein</fullName>
    </submittedName>
</protein>
<dbReference type="InterPro" id="IPR042564">
    <property type="entry name" value="CRISPR-Cas6/Csy4_sf"/>
</dbReference>
<gene>
    <name evidence="1" type="ORF">Dia5BBH33_02310</name>
</gene>
<dbReference type="Proteomes" id="UP000320585">
    <property type="component" value="Chromosome"/>
</dbReference>
<sequence>MMKYYQEITLIPDAEIPPDFLWTKVYAQIHLAFADRENIDHKQIYGVSFPEYADESMGEKARVFAPEEADLKKLDLKKALRRLSDYVHITSIREVPESKVKGYVKFARYQPDSSIARKARRYAKRHPEVTEKAAFKMLKQREEKYDLPFIQLKSLSTGQTFNLFVKKEEKKEEGQGGFTTYGLSKGAAVPEF</sequence>
<proteinExistence type="predicted"/>
<evidence type="ECO:0000313" key="2">
    <source>
        <dbReference type="Proteomes" id="UP000320585"/>
    </source>
</evidence>